<dbReference type="CDD" id="cd04497">
    <property type="entry name" value="hPOT1_OB1_like"/>
    <property type="match status" value="1"/>
</dbReference>
<evidence type="ECO:0000313" key="8">
    <source>
        <dbReference type="Proteomes" id="UP000002051"/>
    </source>
</evidence>
<dbReference type="EMBL" id="CM001224">
    <property type="protein sequence ID" value="KEH21431.1"/>
    <property type="molecule type" value="Genomic_DNA"/>
</dbReference>
<accession>A0A072TW96</accession>
<dbReference type="Pfam" id="PF25507">
    <property type="entry name" value="OB_POT1A"/>
    <property type="match status" value="1"/>
</dbReference>
<dbReference type="InterPro" id="IPR057620">
    <property type="entry name" value="POT1A/B-like_OB"/>
</dbReference>
<keyword evidence="8" id="KW-1185">Reference proteome</keyword>
<dbReference type="EnsemblPlants" id="KEH21431">
    <property type="protein sequence ID" value="KEH21431"/>
    <property type="gene ID" value="MTR_8g107380"/>
</dbReference>
<dbReference type="PANTHER" id="PTHR14513:SF0">
    <property type="entry name" value="PROTECTION OF TELOMERES PROTEIN 1"/>
    <property type="match status" value="1"/>
</dbReference>
<dbReference type="InterPro" id="IPR011564">
    <property type="entry name" value="Telomer_end-bd_POT1/Cdc13"/>
</dbReference>
<dbReference type="InterPro" id="IPR012340">
    <property type="entry name" value="NA-bd_OB-fold"/>
</dbReference>
<evidence type="ECO:0000256" key="1">
    <source>
        <dbReference type="ARBA" id="ARBA00004574"/>
    </source>
</evidence>
<dbReference type="OrthoDB" id="2186770at2759"/>
<evidence type="ECO:0000256" key="4">
    <source>
        <dbReference type="ARBA" id="ARBA00023125"/>
    </source>
</evidence>
<keyword evidence="4" id="KW-0238">DNA-binding</keyword>
<evidence type="ECO:0000256" key="2">
    <source>
        <dbReference type="ARBA" id="ARBA00022454"/>
    </source>
</evidence>
<evidence type="ECO:0000313" key="7">
    <source>
        <dbReference type="EnsemblPlants" id="KEH21431"/>
    </source>
</evidence>
<evidence type="ECO:0000259" key="5">
    <source>
        <dbReference type="SMART" id="SM00976"/>
    </source>
</evidence>
<dbReference type="SMART" id="SM00976">
    <property type="entry name" value="Telo_bind"/>
    <property type="match status" value="1"/>
</dbReference>
<dbReference type="InterPro" id="IPR028389">
    <property type="entry name" value="POT1"/>
</dbReference>
<reference evidence="6 8" key="2">
    <citation type="journal article" date="2014" name="BMC Genomics">
        <title>An improved genome release (version Mt4.0) for the model legume Medicago truncatula.</title>
        <authorList>
            <person name="Tang H."/>
            <person name="Krishnakumar V."/>
            <person name="Bidwell S."/>
            <person name="Rosen B."/>
            <person name="Chan A."/>
            <person name="Zhou S."/>
            <person name="Gentzbittel L."/>
            <person name="Childs K.L."/>
            <person name="Yandell M."/>
            <person name="Gundlach H."/>
            <person name="Mayer K.F."/>
            <person name="Schwartz D.C."/>
            <person name="Town C.D."/>
        </authorList>
    </citation>
    <scope>GENOME REANNOTATION</scope>
    <source>
        <strain evidence="6">A17</strain>
        <strain evidence="7 8">cv. Jemalong A17</strain>
    </source>
</reference>
<evidence type="ECO:0000256" key="3">
    <source>
        <dbReference type="ARBA" id="ARBA00022895"/>
    </source>
</evidence>
<dbReference type="PANTHER" id="PTHR14513">
    <property type="entry name" value="PROTECTION OF TELOMERES 1"/>
    <property type="match status" value="1"/>
</dbReference>
<protein>
    <submittedName>
        <fullName evidence="6">Protection of telomeres 1a protein</fullName>
    </submittedName>
</protein>
<organism evidence="6 8">
    <name type="scientific">Medicago truncatula</name>
    <name type="common">Barrel medic</name>
    <name type="synonym">Medicago tribuloides</name>
    <dbReference type="NCBI Taxonomy" id="3880"/>
    <lineage>
        <taxon>Eukaryota</taxon>
        <taxon>Viridiplantae</taxon>
        <taxon>Streptophyta</taxon>
        <taxon>Embryophyta</taxon>
        <taxon>Tracheophyta</taxon>
        <taxon>Spermatophyta</taxon>
        <taxon>Magnoliopsida</taxon>
        <taxon>eudicotyledons</taxon>
        <taxon>Gunneridae</taxon>
        <taxon>Pentapetalae</taxon>
        <taxon>rosids</taxon>
        <taxon>fabids</taxon>
        <taxon>Fabales</taxon>
        <taxon>Fabaceae</taxon>
        <taxon>Papilionoideae</taxon>
        <taxon>50 kb inversion clade</taxon>
        <taxon>NPAAA clade</taxon>
        <taxon>Hologalegina</taxon>
        <taxon>IRL clade</taxon>
        <taxon>Trifolieae</taxon>
        <taxon>Medicago</taxon>
    </lineage>
</organism>
<sequence>MGRSKKKRNEYALHQLEDLHYCSEMKFNIIAIVIEAGLPKFTKGTDQCCNIRLIDETRYETSMSVNLFSDTAQSLPHVPPGDIILLRNVTSKRHDQEVNAVFYKDSSTFALYKGKDTALDDFDPYQLFSTNIFLTQLDKIRIVNLRRWLPNFQIPKEPFTFSMLREIKEGYLNLACKILHCSESTKDNWFLYVWDGTDTPPNVLYTMPEDEINSTRTLHPEPMPLPRDILRTFPTVGSILRITFEQPIEEDHLRVLNIDKWVKFVNIRLKVYAGLWLYDERISLKSGTIAIGSLPQSESLRITKVNHDHVPQCTLMDVLTHSEVTAKFTCVVRVVAAKPWQAEKLCSPTSQYMTRLTLEDPTARIHAFVIGEDGETLFDGYPGIANMKRKLDRLLGVTECGDGIVVKETPRNPPWVIVCIKSYYTSKTDVWGSRTFGIFDTKIVGEP</sequence>
<name>A0A072TW96_MEDTR</name>
<dbReference type="AlphaFoldDB" id="A0A072TW96"/>
<keyword evidence="2" id="KW-0158">Chromosome</keyword>
<dbReference type="SUPFAM" id="SSF50249">
    <property type="entry name" value="Nucleic acid-binding proteins"/>
    <property type="match status" value="2"/>
</dbReference>
<proteinExistence type="predicted"/>
<evidence type="ECO:0000313" key="6">
    <source>
        <dbReference type="EMBL" id="KEH21431.1"/>
    </source>
</evidence>
<dbReference type="HOGENOM" id="CLU_020958_0_1_1"/>
<dbReference type="Proteomes" id="UP000002051">
    <property type="component" value="Chromosome 8"/>
</dbReference>
<keyword evidence="3" id="KW-0779">Telomere</keyword>
<dbReference type="GO" id="GO:0000781">
    <property type="term" value="C:chromosome, telomeric region"/>
    <property type="evidence" value="ECO:0007669"/>
    <property type="project" value="UniProtKB-SubCell"/>
</dbReference>
<comment type="subcellular location">
    <subcellularLocation>
        <location evidence="1">Chromosome</location>
        <location evidence="1">Telomere</location>
    </subcellularLocation>
</comment>
<dbReference type="GO" id="GO:0043047">
    <property type="term" value="F:single-stranded telomeric DNA binding"/>
    <property type="evidence" value="ECO:0007669"/>
    <property type="project" value="InterPro"/>
</dbReference>
<dbReference type="Gene3D" id="2.40.50.140">
    <property type="entry name" value="Nucleic acid-binding proteins"/>
    <property type="match status" value="2"/>
</dbReference>
<dbReference type="ExpressionAtlas" id="A0A072TW96">
    <property type="expression patterns" value="differential"/>
</dbReference>
<dbReference type="Pfam" id="PF02765">
    <property type="entry name" value="POT1"/>
    <property type="match status" value="1"/>
</dbReference>
<feature type="domain" description="Telomeric single stranded DNA binding POT1/Cdc13" evidence="5">
    <location>
        <begin position="13"/>
        <end position="150"/>
    </location>
</feature>
<reference evidence="6 8" key="1">
    <citation type="journal article" date="2011" name="Nature">
        <title>The Medicago genome provides insight into the evolution of rhizobial symbioses.</title>
        <authorList>
            <person name="Young N.D."/>
            <person name="Debelle F."/>
            <person name="Oldroyd G.E."/>
            <person name="Geurts R."/>
            <person name="Cannon S.B."/>
            <person name="Udvardi M.K."/>
            <person name="Benedito V.A."/>
            <person name="Mayer K.F."/>
            <person name="Gouzy J."/>
            <person name="Schoof H."/>
            <person name="Van de Peer Y."/>
            <person name="Proost S."/>
            <person name="Cook D.R."/>
            <person name="Meyers B.C."/>
            <person name="Spannagl M."/>
            <person name="Cheung F."/>
            <person name="De Mita S."/>
            <person name="Krishnakumar V."/>
            <person name="Gundlach H."/>
            <person name="Zhou S."/>
            <person name="Mudge J."/>
            <person name="Bharti A.K."/>
            <person name="Murray J.D."/>
            <person name="Naoumkina M.A."/>
            <person name="Rosen B."/>
            <person name="Silverstein K.A."/>
            <person name="Tang H."/>
            <person name="Rombauts S."/>
            <person name="Zhao P.X."/>
            <person name="Zhou P."/>
            <person name="Barbe V."/>
            <person name="Bardou P."/>
            <person name="Bechner M."/>
            <person name="Bellec A."/>
            <person name="Berger A."/>
            <person name="Berges H."/>
            <person name="Bidwell S."/>
            <person name="Bisseling T."/>
            <person name="Choisne N."/>
            <person name="Couloux A."/>
            <person name="Denny R."/>
            <person name="Deshpande S."/>
            <person name="Dai X."/>
            <person name="Doyle J.J."/>
            <person name="Dudez A.M."/>
            <person name="Farmer A.D."/>
            <person name="Fouteau S."/>
            <person name="Franken C."/>
            <person name="Gibelin C."/>
            <person name="Gish J."/>
            <person name="Goldstein S."/>
            <person name="Gonzalez A.J."/>
            <person name="Green P.J."/>
            <person name="Hallab A."/>
            <person name="Hartog M."/>
            <person name="Hua A."/>
            <person name="Humphray S.J."/>
            <person name="Jeong D.H."/>
            <person name="Jing Y."/>
            <person name="Jocker A."/>
            <person name="Kenton S.M."/>
            <person name="Kim D.J."/>
            <person name="Klee K."/>
            <person name="Lai H."/>
            <person name="Lang C."/>
            <person name="Lin S."/>
            <person name="Macmil S.L."/>
            <person name="Magdelenat G."/>
            <person name="Matthews L."/>
            <person name="McCorrison J."/>
            <person name="Monaghan E.L."/>
            <person name="Mun J.H."/>
            <person name="Najar F.Z."/>
            <person name="Nicholson C."/>
            <person name="Noirot C."/>
            <person name="O'Bleness M."/>
            <person name="Paule C.R."/>
            <person name="Poulain J."/>
            <person name="Prion F."/>
            <person name="Qin B."/>
            <person name="Qu C."/>
            <person name="Retzel E.F."/>
            <person name="Riddle C."/>
            <person name="Sallet E."/>
            <person name="Samain S."/>
            <person name="Samson N."/>
            <person name="Sanders I."/>
            <person name="Saurat O."/>
            <person name="Scarpelli C."/>
            <person name="Schiex T."/>
            <person name="Segurens B."/>
            <person name="Severin A.J."/>
            <person name="Sherrier D.J."/>
            <person name="Shi R."/>
            <person name="Sims S."/>
            <person name="Singer S.R."/>
            <person name="Sinharoy S."/>
            <person name="Sterck L."/>
            <person name="Viollet A."/>
            <person name="Wang B.B."/>
            <person name="Wang K."/>
            <person name="Wang M."/>
            <person name="Wang X."/>
            <person name="Warfsmann J."/>
            <person name="Weissenbach J."/>
            <person name="White D.D."/>
            <person name="White J.D."/>
            <person name="Wiley G.B."/>
            <person name="Wincker P."/>
            <person name="Xing Y."/>
            <person name="Yang L."/>
            <person name="Yao Z."/>
            <person name="Ying F."/>
            <person name="Zhai J."/>
            <person name="Zhou L."/>
            <person name="Zuber A."/>
            <person name="Denarie J."/>
            <person name="Dixon R.A."/>
            <person name="May G.D."/>
            <person name="Schwartz D.C."/>
            <person name="Rogers J."/>
            <person name="Quetier F."/>
            <person name="Town C.D."/>
            <person name="Roe B.A."/>
        </authorList>
    </citation>
    <scope>NUCLEOTIDE SEQUENCE [LARGE SCALE GENOMIC DNA]</scope>
    <source>
        <strain evidence="6">A17</strain>
        <strain evidence="7 8">cv. Jemalong A17</strain>
    </source>
</reference>
<reference evidence="7" key="3">
    <citation type="submission" date="2015-04" db="UniProtKB">
        <authorList>
            <consortium name="EnsemblPlants"/>
        </authorList>
    </citation>
    <scope>IDENTIFICATION</scope>
    <source>
        <strain evidence="7">cv. Jemalong A17</strain>
    </source>
</reference>
<gene>
    <name evidence="7" type="primary">11416749</name>
    <name evidence="6" type="ordered locus">MTR_8g107380</name>
</gene>
<dbReference type="GO" id="GO:0000723">
    <property type="term" value="P:telomere maintenance"/>
    <property type="evidence" value="ECO:0007669"/>
    <property type="project" value="InterPro"/>
</dbReference>